<sequence>MSQATIALLIILFLGSGVAWWNGNRHDSNHGGHSGYHQGGGHGGGNASGGGGIHFPDPQQCS</sequence>
<evidence type="ECO:0000256" key="1">
    <source>
        <dbReference type="SAM" id="MobiDB-lite"/>
    </source>
</evidence>
<dbReference type="RefSeq" id="WP_108843187.1">
    <property type="nucleotide sequence ID" value="NZ_ONZI01000003.1"/>
</dbReference>
<name>A0A2R8CNC9_9GAMM</name>
<protein>
    <submittedName>
        <fullName evidence="2">Uncharacterized protein</fullName>
    </submittedName>
</protein>
<gene>
    <name evidence="2" type="ORF">KSP9073_02435</name>
</gene>
<evidence type="ECO:0000313" key="2">
    <source>
        <dbReference type="EMBL" id="SPJ34401.1"/>
    </source>
</evidence>
<organism evidence="2 3">
    <name type="scientific">Kushneria phyllosphaerae</name>
    <dbReference type="NCBI Taxonomy" id="2100822"/>
    <lineage>
        <taxon>Bacteria</taxon>
        <taxon>Pseudomonadati</taxon>
        <taxon>Pseudomonadota</taxon>
        <taxon>Gammaproteobacteria</taxon>
        <taxon>Oceanospirillales</taxon>
        <taxon>Halomonadaceae</taxon>
        <taxon>Kushneria</taxon>
    </lineage>
</organism>
<evidence type="ECO:0000313" key="3">
    <source>
        <dbReference type="Proteomes" id="UP000244934"/>
    </source>
</evidence>
<dbReference type="AlphaFoldDB" id="A0A2R8CNC9"/>
<accession>A0A2R8CNC9</accession>
<reference evidence="3" key="1">
    <citation type="submission" date="2018-03" db="EMBL/GenBank/DDBJ databases">
        <authorList>
            <person name="Navarro De La Torre S."/>
        </authorList>
    </citation>
    <scope>NUCLEOTIDE SEQUENCE [LARGE SCALE GENOMIC DNA]</scope>
    <source>
        <strain evidence="3">EAod3</strain>
    </source>
</reference>
<proteinExistence type="predicted"/>
<dbReference type="Proteomes" id="UP000244934">
    <property type="component" value="Unassembled WGS sequence"/>
</dbReference>
<feature type="region of interest" description="Disordered" evidence="1">
    <location>
        <begin position="26"/>
        <end position="62"/>
    </location>
</feature>
<feature type="compositionally biased region" description="Gly residues" evidence="1">
    <location>
        <begin position="32"/>
        <end position="53"/>
    </location>
</feature>
<dbReference type="EMBL" id="ONZI01000003">
    <property type="protein sequence ID" value="SPJ34401.1"/>
    <property type="molecule type" value="Genomic_DNA"/>
</dbReference>
<keyword evidence="3" id="KW-1185">Reference proteome</keyword>